<accession>A0A078IXY3</accession>
<dbReference type="Proteomes" id="UP000028999">
    <property type="component" value="Unassembled WGS sequence"/>
</dbReference>
<sequence length="46" mass="4979">MHLSQNLLLMLGGDHSADDVMHGENPVESKVSDGDNKTDVELPYGL</sequence>
<evidence type="ECO:0000256" key="1">
    <source>
        <dbReference type="SAM" id="MobiDB-lite"/>
    </source>
</evidence>
<evidence type="ECO:0000313" key="2">
    <source>
        <dbReference type="EMBL" id="CDY54204.1"/>
    </source>
</evidence>
<organism evidence="2 3">
    <name type="scientific">Brassica napus</name>
    <name type="common">Rape</name>
    <dbReference type="NCBI Taxonomy" id="3708"/>
    <lineage>
        <taxon>Eukaryota</taxon>
        <taxon>Viridiplantae</taxon>
        <taxon>Streptophyta</taxon>
        <taxon>Embryophyta</taxon>
        <taxon>Tracheophyta</taxon>
        <taxon>Spermatophyta</taxon>
        <taxon>Magnoliopsida</taxon>
        <taxon>eudicotyledons</taxon>
        <taxon>Gunneridae</taxon>
        <taxon>Pentapetalae</taxon>
        <taxon>rosids</taxon>
        <taxon>malvids</taxon>
        <taxon>Brassicales</taxon>
        <taxon>Brassicaceae</taxon>
        <taxon>Brassiceae</taxon>
        <taxon>Brassica</taxon>
    </lineage>
</organism>
<dbReference type="Gramene" id="CDY54204">
    <property type="protein sequence ID" value="CDY54204"/>
    <property type="gene ID" value="GSBRNA2T00013597001"/>
</dbReference>
<feature type="region of interest" description="Disordered" evidence="1">
    <location>
        <begin position="14"/>
        <end position="46"/>
    </location>
</feature>
<keyword evidence="3" id="KW-1185">Reference proteome</keyword>
<reference evidence="2 3" key="1">
    <citation type="journal article" date="2014" name="Science">
        <title>Plant genetics. Early allopolyploid evolution in the post-Neolithic Brassica napus oilseed genome.</title>
        <authorList>
            <person name="Chalhoub B."/>
            <person name="Denoeud F."/>
            <person name="Liu S."/>
            <person name="Parkin I.A."/>
            <person name="Tang H."/>
            <person name="Wang X."/>
            <person name="Chiquet J."/>
            <person name="Belcram H."/>
            <person name="Tong C."/>
            <person name="Samans B."/>
            <person name="Correa M."/>
            <person name="Da Silva C."/>
            <person name="Just J."/>
            <person name="Falentin C."/>
            <person name="Koh C.S."/>
            <person name="Le Clainche I."/>
            <person name="Bernard M."/>
            <person name="Bento P."/>
            <person name="Noel B."/>
            <person name="Labadie K."/>
            <person name="Alberti A."/>
            <person name="Charles M."/>
            <person name="Arnaud D."/>
            <person name="Guo H."/>
            <person name="Daviaud C."/>
            <person name="Alamery S."/>
            <person name="Jabbari K."/>
            <person name="Zhao M."/>
            <person name="Edger P.P."/>
            <person name="Chelaifa H."/>
            <person name="Tack D."/>
            <person name="Lassalle G."/>
            <person name="Mestiri I."/>
            <person name="Schnel N."/>
            <person name="Le Paslier M.C."/>
            <person name="Fan G."/>
            <person name="Renault V."/>
            <person name="Bayer P.E."/>
            <person name="Golicz A.A."/>
            <person name="Manoli S."/>
            <person name="Lee T.H."/>
            <person name="Thi V.H."/>
            <person name="Chalabi S."/>
            <person name="Hu Q."/>
            <person name="Fan C."/>
            <person name="Tollenaere R."/>
            <person name="Lu Y."/>
            <person name="Battail C."/>
            <person name="Shen J."/>
            <person name="Sidebottom C.H."/>
            <person name="Wang X."/>
            <person name="Canaguier A."/>
            <person name="Chauveau A."/>
            <person name="Berard A."/>
            <person name="Deniot G."/>
            <person name="Guan M."/>
            <person name="Liu Z."/>
            <person name="Sun F."/>
            <person name="Lim Y.P."/>
            <person name="Lyons E."/>
            <person name="Town C.D."/>
            <person name="Bancroft I."/>
            <person name="Wang X."/>
            <person name="Meng J."/>
            <person name="Ma J."/>
            <person name="Pires J.C."/>
            <person name="King G.J."/>
            <person name="Brunel D."/>
            <person name="Delourme R."/>
            <person name="Renard M."/>
            <person name="Aury J.M."/>
            <person name="Adams K.L."/>
            <person name="Batley J."/>
            <person name="Snowdon R.J."/>
            <person name="Tost J."/>
            <person name="Edwards D."/>
            <person name="Zhou Y."/>
            <person name="Hua W."/>
            <person name="Sharpe A.G."/>
            <person name="Paterson A.H."/>
            <person name="Guan C."/>
            <person name="Wincker P."/>
        </authorList>
    </citation>
    <scope>NUCLEOTIDE SEQUENCE [LARGE SCALE GENOMIC DNA]</scope>
    <source>
        <strain evidence="3">cv. Darmor-bzh</strain>
    </source>
</reference>
<proteinExistence type="predicted"/>
<dbReference type="EMBL" id="LK033291">
    <property type="protein sequence ID" value="CDY54204.1"/>
    <property type="molecule type" value="Genomic_DNA"/>
</dbReference>
<protein>
    <submittedName>
        <fullName evidence="2">BnaCnng26440D protein</fullName>
    </submittedName>
</protein>
<dbReference type="PaxDb" id="3708-A0A078IXY3"/>
<evidence type="ECO:0000313" key="3">
    <source>
        <dbReference type="Proteomes" id="UP000028999"/>
    </source>
</evidence>
<name>A0A078IXY3_BRANA</name>
<dbReference type="AlphaFoldDB" id="A0A078IXY3"/>
<feature type="compositionally biased region" description="Basic and acidic residues" evidence="1">
    <location>
        <begin position="15"/>
        <end position="40"/>
    </location>
</feature>
<gene>
    <name evidence="2" type="primary">BnaCnng26440D</name>
    <name evidence="2" type="ORF">GSBRNA2T00013597001</name>
</gene>